<organism evidence="6 7">
    <name type="scientific">Nocardiopsis aegyptia</name>
    <dbReference type="NCBI Taxonomy" id="220378"/>
    <lineage>
        <taxon>Bacteria</taxon>
        <taxon>Bacillati</taxon>
        <taxon>Actinomycetota</taxon>
        <taxon>Actinomycetes</taxon>
        <taxon>Streptosporangiales</taxon>
        <taxon>Nocardiopsidaceae</taxon>
        <taxon>Nocardiopsis</taxon>
    </lineage>
</organism>
<dbReference type="InterPro" id="IPR005119">
    <property type="entry name" value="LysR_subst-bd"/>
</dbReference>
<dbReference type="SUPFAM" id="SSF53850">
    <property type="entry name" value="Periplasmic binding protein-like II"/>
    <property type="match status" value="1"/>
</dbReference>
<evidence type="ECO:0000313" key="7">
    <source>
        <dbReference type="Proteomes" id="UP000572051"/>
    </source>
</evidence>
<dbReference type="Proteomes" id="UP000572051">
    <property type="component" value="Unassembled WGS sequence"/>
</dbReference>
<comment type="similarity">
    <text evidence="1">Belongs to the LysR transcriptional regulatory family.</text>
</comment>
<dbReference type="GO" id="GO:0003677">
    <property type="term" value="F:DNA binding"/>
    <property type="evidence" value="ECO:0007669"/>
    <property type="project" value="UniProtKB-KW"/>
</dbReference>
<evidence type="ECO:0000256" key="2">
    <source>
        <dbReference type="ARBA" id="ARBA00023015"/>
    </source>
</evidence>
<dbReference type="InterPro" id="IPR050950">
    <property type="entry name" value="HTH-type_LysR_regulators"/>
</dbReference>
<evidence type="ECO:0000256" key="3">
    <source>
        <dbReference type="ARBA" id="ARBA00023125"/>
    </source>
</evidence>
<dbReference type="CDD" id="cd05466">
    <property type="entry name" value="PBP2_LTTR_substrate"/>
    <property type="match status" value="1"/>
</dbReference>
<protein>
    <submittedName>
        <fullName evidence="6">DNA-binding transcriptional LysR family regulator</fullName>
    </submittedName>
</protein>
<name>A0A7Z0J8P8_9ACTN</name>
<dbReference type="InterPro" id="IPR036390">
    <property type="entry name" value="WH_DNA-bd_sf"/>
</dbReference>
<dbReference type="PROSITE" id="PS50931">
    <property type="entry name" value="HTH_LYSR"/>
    <property type="match status" value="1"/>
</dbReference>
<dbReference type="PRINTS" id="PR00039">
    <property type="entry name" value="HTHLYSR"/>
</dbReference>
<sequence length="292" mass="31552">MERRQLEYFLAVVDHQGITAAAAALRVSQPSLSQGVRQLERDLGTPLFDRIPRGVRLTSAGEALLAPARQVVRDLATARSAVQDVRGLAGGRLELAMLPALTLQPFAPVLADFRTRFPRVRIAISQPEEAAAVGELVRTGRAELGFLDQFRDTAGELETEYLLDQELLAVLPPDSARTDEPIGIGELLGHGLITGTKGTLARDLVERWADEHGREAEPAIEVGRRETGVHLVVAGAGVSIFPEPLARVAHALGAVVRPLRPRLPRRIALCHRGGPMSPAARAFADLARRACR</sequence>
<gene>
    <name evidence="6" type="ORF">HNR10_000525</name>
</gene>
<dbReference type="GO" id="GO:0003700">
    <property type="term" value="F:DNA-binding transcription factor activity"/>
    <property type="evidence" value="ECO:0007669"/>
    <property type="project" value="InterPro"/>
</dbReference>
<dbReference type="FunFam" id="1.10.10.10:FF:000001">
    <property type="entry name" value="LysR family transcriptional regulator"/>
    <property type="match status" value="1"/>
</dbReference>
<dbReference type="Pfam" id="PF03466">
    <property type="entry name" value="LysR_substrate"/>
    <property type="match status" value="1"/>
</dbReference>
<evidence type="ECO:0000313" key="6">
    <source>
        <dbReference type="EMBL" id="NYJ32644.1"/>
    </source>
</evidence>
<reference evidence="6 7" key="1">
    <citation type="submission" date="2020-07" db="EMBL/GenBank/DDBJ databases">
        <title>Sequencing the genomes of 1000 actinobacteria strains.</title>
        <authorList>
            <person name="Klenk H.-P."/>
        </authorList>
    </citation>
    <scope>NUCLEOTIDE SEQUENCE [LARGE SCALE GENOMIC DNA]</scope>
    <source>
        <strain evidence="6 7">DSM 44442</strain>
    </source>
</reference>
<dbReference type="InterPro" id="IPR000847">
    <property type="entry name" value="LysR_HTH_N"/>
</dbReference>
<dbReference type="InterPro" id="IPR036388">
    <property type="entry name" value="WH-like_DNA-bd_sf"/>
</dbReference>
<feature type="domain" description="HTH lysR-type" evidence="5">
    <location>
        <begin position="1"/>
        <end position="58"/>
    </location>
</feature>
<accession>A0A7Z0J8P8</accession>
<keyword evidence="7" id="KW-1185">Reference proteome</keyword>
<keyword evidence="3 6" id="KW-0238">DNA-binding</keyword>
<comment type="caution">
    <text evidence="6">The sequence shown here is derived from an EMBL/GenBank/DDBJ whole genome shotgun (WGS) entry which is preliminary data.</text>
</comment>
<dbReference type="EMBL" id="JACCFS010000001">
    <property type="protein sequence ID" value="NYJ32644.1"/>
    <property type="molecule type" value="Genomic_DNA"/>
</dbReference>
<dbReference type="Gene3D" id="3.40.190.290">
    <property type="match status" value="1"/>
</dbReference>
<dbReference type="GO" id="GO:0005829">
    <property type="term" value="C:cytosol"/>
    <property type="evidence" value="ECO:0007669"/>
    <property type="project" value="TreeGrafter"/>
</dbReference>
<keyword evidence="2" id="KW-0805">Transcription regulation</keyword>
<dbReference type="AlphaFoldDB" id="A0A7Z0J8P8"/>
<dbReference type="PANTHER" id="PTHR30419">
    <property type="entry name" value="HTH-TYPE TRANSCRIPTIONAL REGULATOR YBHD"/>
    <property type="match status" value="1"/>
</dbReference>
<dbReference type="SUPFAM" id="SSF46785">
    <property type="entry name" value="Winged helix' DNA-binding domain"/>
    <property type="match status" value="1"/>
</dbReference>
<dbReference type="Gene3D" id="1.10.10.10">
    <property type="entry name" value="Winged helix-like DNA-binding domain superfamily/Winged helix DNA-binding domain"/>
    <property type="match status" value="1"/>
</dbReference>
<evidence type="ECO:0000256" key="4">
    <source>
        <dbReference type="ARBA" id="ARBA00023163"/>
    </source>
</evidence>
<keyword evidence="4" id="KW-0804">Transcription</keyword>
<evidence type="ECO:0000256" key="1">
    <source>
        <dbReference type="ARBA" id="ARBA00009437"/>
    </source>
</evidence>
<proteinExistence type="inferred from homology"/>
<dbReference type="RefSeq" id="WP_179820551.1">
    <property type="nucleotide sequence ID" value="NZ_JACCFS010000001.1"/>
</dbReference>
<evidence type="ECO:0000259" key="5">
    <source>
        <dbReference type="PROSITE" id="PS50931"/>
    </source>
</evidence>
<dbReference type="Pfam" id="PF00126">
    <property type="entry name" value="HTH_1"/>
    <property type="match status" value="1"/>
</dbReference>